<comment type="caution">
    <text evidence="2">The sequence shown here is derived from an EMBL/GenBank/DDBJ whole genome shotgun (WGS) entry which is preliminary data.</text>
</comment>
<name>A0A8H8RRK8_9HELO</name>
<dbReference type="Proteomes" id="UP000462212">
    <property type="component" value="Unassembled WGS sequence"/>
</dbReference>
<keyword evidence="3" id="KW-1185">Reference proteome</keyword>
<protein>
    <submittedName>
        <fullName evidence="2">Uncharacterized protein</fullName>
    </submittedName>
</protein>
<gene>
    <name evidence="2" type="ORF">LSUB1_G002470</name>
</gene>
<keyword evidence="1" id="KW-0472">Membrane</keyword>
<dbReference type="OrthoDB" id="2555959at2759"/>
<keyword evidence="1" id="KW-1133">Transmembrane helix</keyword>
<organism evidence="2 3">
    <name type="scientific">Lachnellula subtilissima</name>
    <dbReference type="NCBI Taxonomy" id="602034"/>
    <lineage>
        <taxon>Eukaryota</taxon>
        <taxon>Fungi</taxon>
        <taxon>Dikarya</taxon>
        <taxon>Ascomycota</taxon>
        <taxon>Pezizomycotina</taxon>
        <taxon>Leotiomycetes</taxon>
        <taxon>Helotiales</taxon>
        <taxon>Lachnaceae</taxon>
        <taxon>Lachnellula</taxon>
    </lineage>
</organism>
<evidence type="ECO:0000313" key="3">
    <source>
        <dbReference type="Proteomes" id="UP000462212"/>
    </source>
</evidence>
<sequence>MSLFQNFRNLSPRTRMGLGVGFLAWGTIGLYLSDRAEKKFGLEATERDREALPRITVVEREGKS</sequence>
<evidence type="ECO:0000313" key="2">
    <source>
        <dbReference type="EMBL" id="TVY40530.1"/>
    </source>
</evidence>
<feature type="transmembrane region" description="Helical" evidence="1">
    <location>
        <begin position="16"/>
        <end position="33"/>
    </location>
</feature>
<evidence type="ECO:0000256" key="1">
    <source>
        <dbReference type="SAM" id="Phobius"/>
    </source>
</evidence>
<proteinExistence type="predicted"/>
<accession>A0A8H8RRK8</accession>
<dbReference type="AlphaFoldDB" id="A0A8H8RRK8"/>
<reference evidence="2 3" key="1">
    <citation type="submission" date="2018-05" db="EMBL/GenBank/DDBJ databases">
        <title>Genome sequencing and assembly of the regulated plant pathogen Lachnellula willkommii and related sister species for the development of diagnostic species identification markers.</title>
        <authorList>
            <person name="Giroux E."/>
            <person name="Bilodeau G."/>
        </authorList>
    </citation>
    <scope>NUCLEOTIDE SEQUENCE [LARGE SCALE GENOMIC DNA]</scope>
    <source>
        <strain evidence="2 3">CBS 197.66</strain>
    </source>
</reference>
<keyword evidence="1" id="KW-0812">Transmembrane</keyword>
<dbReference type="EMBL" id="QGMJ01000174">
    <property type="protein sequence ID" value="TVY40530.1"/>
    <property type="molecule type" value="Genomic_DNA"/>
</dbReference>